<accession>A0ABY5VLN3</accession>
<reference evidence="2" key="1">
    <citation type="journal article" date="2022" name="Cell">
        <title>Design, construction, and in vivo augmentation of a complex gut microbiome.</title>
        <authorList>
            <person name="Cheng A.G."/>
            <person name="Ho P.Y."/>
            <person name="Aranda-Diaz A."/>
            <person name="Jain S."/>
            <person name="Yu F.B."/>
            <person name="Meng X."/>
            <person name="Wang M."/>
            <person name="Iakiviak M."/>
            <person name="Nagashima K."/>
            <person name="Zhao A."/>
            <person name="Murugkar P."/>
            <person name="Patil A."/>
            <person name="Atabakhsh K."/>
            <person name="Weakley A."/>
            <person name="Yan J."/>
            <person name="Brumbaugh A.R."/>
            <person name="Higginbottom S."/>
            <person name="Dimas A."/>
            <person name="Shiver A.L."/>
            <person name="Deutschbauer A."/>
            <person name="Neff N."/>
            <person name="Sonnenburg J.L."/>
            <person name="Huang K.C."/>
            <person name="Fischbach M.A."/>
        </authorList>
    </citation>
    <scope>NUCLEOTIDE SEQUENCE</scope>
    <source>
        <strain evidence="2">DSM 19829</strain>
    </source>
</reference>
<dbReference type="PROSITE" id="PS50995">
    <property type="entry name" value="HTH_MARR_2"/>
    <property type="match status" value="1"/>
</dbReference>
<dbReference type="PANTHER" id="PTHR33164:SF43">
    <property type="entry name" value="HTH-TYPE TRANSCRIPTIONAL REPRESSOR YETL"/>
    <property type="match status" value="1"/>
</dbReference>
<dbReference type="InterPro" id="IPR036390">
    <property type="entry name" value="WH_DNA-bd_sf"/>
</dbReference>
<evidence type="ECO:0000313" key="3">
    <source>
        <dbReference type="Proteomes" id="UP001060164"/>
    </source>
</evidence>
<dbReference type="Gene3D" id="1.10.10.10">
    <property type="entry name" value="Winged helix-like DNA-binding domain superfamily/Winged helix DNA-binding domain"/>
    <property type="match status" value="1"/>
</dbReference>
<evidence type="ECO:0000313" key="2">
    <source>
        <dbReference type="EMBL" id="UWP60785.1"/>
    </source>
</evidence>
<dbReference type="PANTHER" id="PTHR33164">
    <property type="entry name" value="TRANSCRIPTIONAL REGULATOR, MARR FAMILY"/>
    <property type="match status" value="1"/>
</dbReference>
<dbReference type="RefSeq" id="WP_044982969.1">
    <property type="nucleotide sequence ID" value="NZ_CABLBR010000003.1"/>
</dbReference>
<dbReference type="InterPro" id="IPR036388">
    <property type="entry name" value="WH-like_DNA-bd_sf"/>
</dbReference>
<gene>
    <name evidence="2" type="ORF">NQ502_07045</name>
</gene>
<protein>
    <submittedName>
        <fullName evidence="2">MarR family winged helix-turn-helix transcriptional regulator</fullName>
    </submittedName>
</protein>
<dbReference type="InterPro" id="IPR000835">
    <property type="entry name" value="HTH_MarR-typ"/>
</dbReference>
<name>A0ABY5VLN3_9FIRM</name>
<dbReference type="Pfam" id="PF13463">
    <property type="entry name" value="HTH_27"/>
    <property type="match status" value="1"/>
</dbReference>
<evidence type="ECO:0000259" key="1">
    <source>
        <dbReference type="PROSITE" id="PS50995"/>
    </source>
</evidence>
<dbReference type="EMBL" id="CP102290">
    <property type="protein sequence ID" value="UWP60785.1"/>
    <property type="molecule type" value="Genomic_DNA"/>
</dbReference>
<sequence length="160" mass="18202">MKDKNWIDSMKNLGAIRLFCSLYLRKSRKGAVTSAQEVDLLFRTALAAGSITPLELSLQMGISKTIVSRLIEHLTGKHLVKKIYSADDKRSYYLKITETGKQELDTMYYYYLGPLYDLQEHLGNEDYEELIRLIQKANESMVSKLQNGSGNTGHIDKASF</sequence>
<dbReference type="Proteomes" id="UP001060164">
    <property type="component" value="Chromosome"/>
</dbReference>
<keyword evidence="3" id="KW-1185">Reference proteome</keyword>
<dbReference type="PRINTS" id="PR00598">
    <property type="entry name" value="HTHMARR"/>
</dbReference>
<organism evidence="2 3">
    <name type="scientific">Ruminococcus gauvreauii</name>
    <dbReference type="NCBI Taxonomy" id="438033"/>
    <lineage>
        <taxon>Bacteria</taxon>
        <taxon>Bacillati</taxon>
        <taxon>Bacillota</taxon>
        <taxon>Clostridia</taxon>
        <taxon>Eubacteriales</taxon>
        <taxon>Oscillospiraceae</taxon>
        <taxon>Ruminococcus</taxon>
    </lineage>
</organism>
<dbReference type="InterPro" id="IPR039422">
    <property type="entry name" value="MarR/SlyA-like"/>
</dbReference>
<feature type="domain" description="HTH marR-type" evidence="1">
    <location>
        <begin position="1"/>
        <end position="139"/>
    </location>
</feature>
<dbReference type="SUPFAM" id="SSF46785">
    <property type="entry name" value="Winged helix' DNA-binding domain"/>
    <property type="match status" value="1"/>
</dbReference>
<proteinExistence type="predicted"/>